<sequence length="247" mass="25501">MQALTQGPNSAEVTLIDDHGNKQIIDHSFVVNSDLPLLSIDVIATDNILTLVETLLGLVIGGNGEIGAQINVTVGSLISTTVTVDGTGHWSLNLSHSDLLKLADGPLSISASVTDSDGNANSVNATLNVALNQALDLVLDPVFGGGGLLNQLESEITQVLSGTVLGNSVGAVVKLTLNGEIFSATVGAGGKWSINIEPGFLANIPDGIQNIDVTVTDINGNTAKDVLHLDIVTHNLPSFGLLESDLW</sequence>
<evidence type="ECO:0000313" key="1">
    <source>
        <dbReference type="EMBL" id="VFS49792.1"/>
    </source>
</evidence>
<dbReference type="AlphaFoldDB" id="A0A484ZMQ0"/>
<dbReference type="NCBIfam" id="NF033510">
    <property type="entry name" value="Ca_tandemer"/>
    <property type="match status" value="2"/>
</dbReference>
<dbReference type="Proteomes" id="UP000373449">
    <property type="component" value="Unassembled WGS sequence"/>
</dbReference>
<protein>
    <submittedName>
        <fullName evidence="1">Uncharacterized protein</fullName>
    </submittedName>
</protein>
<accession>A0A484ZMQ0</accession>
<reference evidence="1 2" key="1">
    <citation type="submission" date="2019-03" db="EMBL/GenBank/DDBJ databases">
        <authorList>
            <consortium name="Pathogen Informatics"/>
        </authorList>
    </citation>
    <scope>NUCLEOTIDE SEQUENCE [LARGE SCALE GENOMIC DNA]</scope>
    <source>
        <strain evidence="1 2">NCTC12282</strain>
    </source>
</reference>
<proteinExistence type="predicted"/>
<name>A0A484ZMQ0_9GAMM</name>
<gene>
    <name evidence="1" type="ORF">NCTC12282_04181</name>
</gene>
<dbReference type="Gene3D" id="2.60.40.10">
    <property type="entry name" value="Immunoglobulins"/>
    <property type="match status" value="2"/>
</dbReference>
<dbReference type="InterPro" id="IPR013783">
    <property type="entry name" value="Ig-like_fold"/>
</dbReference>
<evidence type="ECO:0000313" key="2">
    <source>
        <dbReference type="Proteomes" id="UP000373449"/>
    </source>
</evidence>
<organism evidence="1 2">
    <name type="scientific">Budvicia aquatica</name>
    <dbReference type="NCBI Taxonomy" id="82979"/>
    <lineage>
        <taxon>Bacteria</taxon>
        <taxon>Pseudomonadati</taxon>
        <taxon>Pseudomonadota</taxon>
        <taxon>Gammaproteobacteria</taxon>
        <taxon>Enterobacterales</taxon>
        <taxon>Budviciaceae</taxon>
        <taxon>Budvicia</taxon>
    </lineage>
</organism>
<dbReference type="EMBL" id="CAADJA010000002">
    <property type="protein sequence ID" value="VFS49792.1"/>
    <property type="molecule type" value="Genomic_DNA"/>
</dbReference>